<dbReference type="Pfam" id="PF01370">
    <property type="entry name" value="Epimerase"/>
    <property type="match status" value="1"/>
</dbReference>
<dbReference type="PANTHER" id="PTHR43245">
    <property type="entry name" value="BIFUNCTIONAL POLYMYXIN RESISTANCE PROTEIN ARNA"/>
    <property type="match status" value="1"/>
</dbReference>
<reference evidence="2 3" key="2">
    <citation type="submission" date="2020-03" db="EMBL/GenBank/DDBJ databases">
        <authorList>
            <person name="Ichikawa N."/>
            <person name="Kimura A."/>
            <person name="Kitahashi Y."/>
            <person name="Uohara A."/>
        </authorList>
    </citation>
    <scope>NUCLEOTIDE SEQUENCE [LARGE SCALE GENOMIC DNA]</scope>
    <source>
        <strain evidence="2 3">NBRC 107702</strain>
    </source>
</reference>
<dbReference type="SUPFAM" id="SSF51735">
    <property type="entry name" value="NAD(P)-binding Rossmann-fold domains"/>
    <property type="match status" value="1"/>
</dbReference>
<dbReference type="EMBL" id="AP022870">
    <property type="protein sequence ID" value="BCB74543.1"/>
    <property type="molecule type" value="Genomic_DNA"/>
</dbReference>
<proteinExistence type="predicted"/>
<protein>
    <submittedName>
        <fullName evidence="2">Reductase</fullName>
    </submittedName>
</protein>
<dbReference type="PANTHER" id="PTHR43245:SF13">
    <property type="entry name" value="UDP-D-APIOSE_UDP-D-XYLOSE SYNTHASE 2"/>
    <property type="match status" value="1"/>
</dbReference>
<dbReference type="Gene3D" id="3.40.50.720">
    <property type="entry name" value="NAD(P)-binding Rossmann-like Domain"/>
    <property type="match status" value="1"/>
</dbReference>
<evidence type="ECO:0000313" key="2">
    <source>
        <dbReference type="EMBL" id="BCB74543.1"/>
    </source>
</evidence>
<dbReference type="Proteomes" id="UP000502508">
    <property type="component" value="Chromosome"/>
</dbReference>
<dbReference type="InterPro" id="IPR001509">
    <property type="entry name" value="Epimerase_deHydtase"/>
</dbReference>
<name>A0A6F8XL60_9ACTN</name>
<reference evidence="2 3" key="1">
    <citation type="submission" date="2020-03" db="EMBL/GenBank/DDBJ databases">
        <title>Whole genome shotgun sequence of Phytohabitans flavus NBRC 107702.</title>
        <authorList>
            <person name="Komaki H."/>
            <person name="Tamura T."/>
        </authorList>
    </citation>
    <scope>NUCLEOTIDE SEQUENCE [LARGE SCALE GENOMIC DNA]</scope>
    <source>
        <strain evidence="2 3">NBRC 107702</strain>
    </source>
</reference>
<keyword evidence="3" id="KW-1185">Reference proteome</keyword>
<organism evidence="2 3">
    <name type="scientific">Phytohabitans flavus</name>
    <dbReference type="NCBI Taxonomy" id="1076124"/>
    <lineage>
        <taxon>Bacteria</taxon>
        <taxon>Bacillati</taxon>
        <taxon>Actinomycetota</taxon>
        <taxon>Actinomycetes</taxon>
        <taxon>Micromonosporales</taxon>
        <taxon>Micromonosporaceae</taxon>
    </lineage>
</organism>
<gene>
    <name evidence="2" type="ORF">Pflav_009530</name>
</gene>
<dbReference type="KEGG" id="pfla:Pflav_009530"/>
<dbReference type="AlphaFoldDB" id="A0A6F8XL60"/>
<accession>A0A6F8XL60</accession>
<dbReference type="InterPro" id="IPR050177">
    <property type="entry name" value="Lipid_A_modif_metabolic_enz"/>
</dbReference>
<evidence type="ECO:0000259" key="1">
    <source>
        <dbReference type="Pfam" id="PF01370"/>
    </source>
</evidence>
<dbReference type="InterPro" id="IPR036291">
    <property type="entry name" value="NAD(P)-bd_dom_sf"/>
</dbReference>
<sequence>MRLLILGGTWFLGRALGVLALDAGWSVTTFNRGISAADLPGVQAVRGDRERPEDLIRLADYGPWDAVIDTIGYVPRQVLATATTLAPAAGRYIFVSSVNVYTGWPDKPLDDTSPIFECPADADADFGADLGYAGQYGALKAGCERAVVEAFGAGRATILRPGVILGPHEYVGRLTWWLARAARGGQLLVPGPSDRPIQPIDARDVSAFALGCASNGHAGSFNLAAPIGHATFADLVNTCVAVTAAGTEPVWADPVWLVRQGVQQWTELPLWRTHEGVWKVDSSRAEHAGLPSRPLPQTVAETWEWMNGGGTAITGTGEAGRVADHGLAAEREQTLLQAWIRRD</sequence>
<dbReference type="RefSeq" id="WP_173033960.1">
    <property type="nucleotide sequence ID" value="NZ_AP022870.1"/>
</dbReference>
<evidence type="ECO:0000313" key="3">
    <source>
        <dbReference type="Proteomes" id="UP000502508"/>
    </source>
</evidence>
<feature type="domain" description="NAD-dependent epimerase/dehydratase" evidence="1">
    <location>
        <begin position="4"/>
        <end position="215"/>
    </location>
</feature>